<dbReference type="AlphaFoldDB" id="A0A4P6P4N7"/>
<comment type="subunit">
    <text evidence="5">Monomer.</text>
</comment>
<dbReference type="UniPathway" id="UPA00078"/>
<dbReference type="RefSeq" id="WP_130602558.1">
    <property type="nucleotide sequence ID" value="NZ_CP034759.1"/>
</dbReference>
<evidence type="ECO:0000259" key="6">
    <source>
        <dbReference type="Pfam" id="PF00561"/>
    </source>
</evidence>
<feature type="binding site" evidence="5">
    <location>
        <begin position="159"/>
        <end position="163"/>
    </location>
    <ligand>
        <name>substrate</name>
    </ligand>
</feature>
<evidence type="ECO:0000256" key="2">
    <source>
        <dbReference type="ARBA" id="ARBA00022490"/>
    </source>
</evidence>
<dbReference type="GO" id="GO:0016020">
    <property type="term" value="C:membrane"/>
    <property type="evidence" value="ECO:0007669"/>
    <property type="project" value="TreeGrafter"/>
</dbReference>
<dbReference type="InterPro" id="IPR029058">
    <property type="entry name" value="AB_hydrolase_fold"/>
</dbReference>
<accession>A0A4P6P4N7</accession>
<evidence type="ECO:0000313" key="8">
    <source>
        <dbReference type="Proteomes" id="UP000290244"/>
    </source>
</evidence>
<keyword evidence="1 5" id="KW-0719">Serine esterase</keyword>
<protein>
    <recommendedName>
        <fullName evidence="5">Pimeloyl-[acyl-carrier protein] methyl ester esterase</fullName>
        <ecNumber evidence="5">3.1.1.85</ecNumber>
    </recommendedName>
    <alternativeName>
        <fullName evidence="5">Biotin synthesis protein BioH</fullName>
    </alternativeName>
    <alternativeName>
        <fullName evidence="5">Carboxylesterase BioH</fullName>
    </alternativeName>
</protein>
<comment type="similarity">
    <text evidence="5">Belongs to the AB hydrolase superfamily. Carboxylesterase BioH family.</text>
</comment>
<feature type="binding site" evidence="5">
    <location>
        <position position="251"/>
    </location>
    <ligand>
        <name>substrate</name>
    </ligand>
</feature>
<feature type="binding site" evidence="5">
    <location>
        <position position="29"/>
    </location>
    <ligand>
        <name>substrate</name>
    </ligand>
</feature>
<dbReference type="Proteomes" id="UP000290244">
    <property type="component" value="Chromosome"/>
</dbReference>
<dbReference type="GO" id="GO:0090499">
    <property type="term" value="F:pimelyl-[acyl-carrier protein] methyl ester esterase activity"/>
    <property type="evidence" value="ECO:0007669"/>
    <property type="project" value="UniProtKB-EC"/>
</dbReference>
<dbReference type="PRINTS" id="PR00111">
    <property type="entry name" value="ABHYDROLASE"/>
</dbReference>
<evidence type="ECO:0000256" key="4">
    <source>
        <dbReference type="ARBA" id="ARBA00022801"/>
    </source>
</evidence>
<evidence type="ECO:0000256" key="5">
    <source>
        <dbReference type="HAMAP-Rule" id="MF_01260"/>
    </source>
</evidence>
<keyword evidence="8" id="KW-1185">Reference proteome</keyword>
<comment type="catalytic activity">
    <reaction evidence="5">
        <text>6-carboxyhexanoyl-[ACP] methyl ester + H2O = 6-carboxyhexanoyl-[ACP] + methanol + H(+)</text>
        <dbReference type="Rhea" id="RHEA:42700"/>
        <dbReference type="Rhea" id="RHEA-COMP:9955"/>
        <dbReference type="Rhea" id="RHEA-COMP:10186"/>
        <dbReference type="ChEBI" id="CHEBI:15377"/>
        <dbReference type="ChEBI" id="CHEBI:15378"/>
        <dbReference type="ChEBI" id="CHEBI:17790"/>
        <dbReference type="ChEBI" id="CHEBI:78846"/>
        <dbReference type="ChEBI" id="CHEBI:82735"/>
        <dbReference type="EC" id="3.1.1.85"/>
    </reaction>
</comment>
<comment type="pathway">
    <text evidence="5">Cofactor biosynthesis; biotin biosynthesis.</text>
</comment>
<reference evidence="7 8" key="1">
    <citation type="submission" date="2018-12" db="EMBL/GenBank/DDBJ databases">
        <title>Complete genome of Litorilituus sediminis.</title>
        <authorList>
            <person name="Liu A."/>
            <person name="Rong J."/>
        </authorList>
    </citation>
    <scope>NUCLEOTIDE SEQUENCE [LARGE SCALE GENOMIC DNA]</scope>
    <source>
        <strain evidence="7 8">JCM 17549</strain>
    </source>
</reference>
<dbReference type="PANTHER" id="PTHR43798:SF31">
    <property type="entry name" value="AB HYDROLASE SUPERFAMILY PROTEIN YCLE"/>
    <property type="match status" value="1"/>
</dbReference>
<evidence type="ECO:0000256" key="1">
    <source>
        <dbReference type="ARBA" id="ARBA00022487"/>
    </source>
</evidence>
<keyword evidence="2 5" id="KW-0963">Cytoplasm</keyword>
<dbReference type="EC" id="3.1.1.85" evidence="5"/>
<name>A0A4P6P4N7_9GAMM</name>
<proteinExistence type="inferred from homology"/>
<comment type="function">
    <text evidence="5">The physiological role of BioH is to remove the methyl group introduced by BioC when the pimeloyl moiety is complete. It allows to synthesize pimeloyl-ACP via the fatty acid synthetic pathway through the hydrolysis of the ester bonds of pimeloyl-ACP esters.</text>
</comment>
<keyword evidence="3 5" id="KW-0093">Biotin biosynthesis</keyword>
<dbReference type="InterPro" id="IPR050266">
    <property type="entry name" value="AB_hydrolase_sf"/>
</dbReference>
<dbReference type="SUPFAM" id="SSF53474">
    <property type="entry name" value="alpha/beta-Hydrolases"/>
    <property type="match status" value="1"/>
</dbReference>
<dbReference type="GO" id="GO:0005737">
    <property type="term" value="C:cytoplasm"/>
    <property type="evidence" value="ECO:0007669"/>
    <property type="project" value="UniProtKB-SubCell"/>
</dbReference>
<feature type="active site" description="Nucleophile" evidence="5">
    <location>
        <position position="95"/>
    </location>
</feature>
<dbReference type="EMBL" id="CP034759">
    <property type="protein sequence ID" value="QBG36423.1"/>
    <property type="molecule type" value="Genomic_DNA"/>
</dbReference>
<keyword evidence="4 5" id="KW-0378">Hydrolase</keyword>
<feature type="active site" evidence="5">
    <location>
        <position position="251"/>
    </location>
</feature>
<dbReference type="PANTHER" id="PTHR43798">
    <property type="entry name" value="MONOACYLGLYCEROL LIPASE"/>
    <property type="match status" value="1"/>
</dbReference>
<dbReference type="InterPro" id="IPR010076">
    <property type="entry name" value="BioH"/>
</dbReference>
<feature type="active site" evidence="5">
    <location>
        <position position="223"/>
    </location>
</feature>
<dbReference type="NCBIfam" id="TIGR01738">
    <property type="entry name" value="bioH"/>
    <property type="match status" value="1"/>
</dbReference>
<feature type="domain" description="AB hydrolase-1" evidence="6">
    <location>
        <begin position="22"/>
        <end position="257"/>
    </location>
</feature>
<dbReference type="OrthoDB" id="9780744at2"/>
<comment type="subcellular location">
    <subcellularLocation>
        <location evidence="5">Cytoplasm</location>
    </subcellularLocation>
</comment>
<sequence length="277" mass="30388">MAESLAFTSTLTENAPSTNKIPIVFIHGWGLNSGVWQPLLTKLASQITSNFELITIDLPGFGNSNQVAIEPYNLQNIAKLVATTINKPAIYLGWSLGGHIASTIALTMPEQVLGLITVASSPYFVEQNSNEKWPGIKANVLAGFHQQLSVDTEKTITGFLKIQAMGSPHIRQDLKQITQLVMSQPLPTKSTLDDSLKLLETTDLRSQLSEISVPFLRLYGKNDSLVPKSIADKVTDLAPNSDSYIFPQASHAPFISHADDFKEVLSHWLTTKFSNKN</sequence>
<dbReference type="Pfam" id="PF00561">
    <property type="entry name" value="Abhydrolase_1"/>
    <property type="match status" value="1"/>
</dbReference>
<dbReference type="KEGG" id="lsd:EMK97_12190"/>
<feature type="binding site" evidence="5">
    <location>
        <begin position="95"/>
        <end position="96"/>
    </location>
    <ligand>
        <name>substrate</name>
    </ligand>
</feature>
<dbReference type="HAMAP" id="MF_01260">
    <property type="entry name" value="Carboxylester"/>
    <property type="match status" value="1"/>
</dbReference>
<gene>
    <name evidence="5 7" type="primary">bioH</name>
    <name evidence="7" type="ORF">EMK97_12190</name>
</gene>
<dbReference type="GO" id="GO:0009102">
    <property type="term" value="P:biotin biosynthetic process"/>
    <property type="evidence" value="ECO:0007669"/>
    <property type="project" value="UniProtKB-UniRule"/>
</dbReference>
<evidence type="ECO:0000313" key="7">
    <source>
        <dbReference type="EMBL" id="QBG36423.1"/>
    </source>
</evidence>
<dbReference type="InterPro" id="IPR000073">
    <property type="entry name" value="AB_hydrolase_1"/>
</dbReference>
<organism evidence="7 8">
    <name type="scientific">Litorilituus sediminis</name>
    <dbReference type="NCBI Taxonomy" id="718192"/>
    <lineage>
        <taxon>Bacteria</taxon>
        <taxon>Pseudomonadati</taxon>
        <taxon>Pseudomonadota</taxon>
        <taxon>Gammaproteobacteria</taxon>
        <taxon>Alteromonadales</taxon>
        <taxon>Colwelliaceae</taxon>
        <taxon>Litorilituus</taxon>
    </lineage>
</organism>
<evidence type="ECO:0000256" key="3">
    <source>
        <dbReference type="ARBA" id="ARBA00022756"/>
    </source>
</evidence>
<dbReference type="Gene3D" id="3.40.50.1820">
    <property type="entry name" value="alpha/beta hydrolase"/>
    <property type="match status" value="1"/>
</dbReference>